<dbReference type="Gene3D" id="1.10.3230.30">
    <property type="entry name" value="Phage gp6-like head-tail connector protein"/>
    <property type="match status" value="1"/>
</dbReference>
<protein>
    <submittedName>
        <fullName evidence="1">Phage gp6-like head-tail connector protein</fullName>
    </submittedName>
</protein>
<dbReference type="Proteomes" id="UP000464644">
    <property type="component" value="Chromosome"/>
</dbReference>
<organism evidence="1 2">
    <name type="scientific">Pseudomonas asturiensis</name>
    <dbReference type="NCBI Taxonomy" id="1190415"/>
    <lineage>
        <taxon>Bacteria</taxon>
        <taxon>Pseudomonadati</taxon>
        <taxon>Pseudomonadota</taxon>
        <taxon>Gammaproteobacteria</taxon>
        <taxon>Pseudomonadales</taxon>
        <taxon>Pseudomonadaceae</taxon>
        <taxon>Pseudomonas</taxon>
    </lineage>
</organism>
<dbReference type="EMBL" id="CP047265">
    <property type="protein sequence ID" value="QHF02442.1"/>
    <property type="molecule type" value="Genomic_DNA"/>
</dbReference>
<proteinExistence type="predicted"/>
<dbReference type="RefSeq" id="WP_024688083.1">
    <property type="nucleotide sequence ID" value="NZ_CP047265.1"/>
</dbReference>
<dbReference type="InterPro" id="IPR021146">
    <property type="entry name" value="Phage_gp6-like_head-tail"/>
</dbReference>
<reference evidence="1 2" key="1">
    <citation type="journal article" date="2014" name="Genome Announc.">
        <title>Draft Genome Sequences of a Phylogenetically Diverse Suite of Pseudomonas syringae Strains from Multiple Source Populations.</title>
        <authorList>
            <person name="Baltrus D.A."/>
            <person name="Yourstone S."/>
            <person name="Lind A."/>
            <person name="Guilbaud C."/>
            <person name="Sands D.C."/>
            <person name="Jones C.D."/>
            <person name="Morris C.E."/>
            <person name="Dangl J.L."/>
        </authorList>
    </citation>
    <scope>NUCLEOTIDE SEQUENCE [LARGE SCALE GENOMIC DNA]</scope>
    <source>
        <strain evidence="1 2">CC1524</strain>
    </source>
</reference>
<gene>
    <name evidence="1" type="ORF">N015_08475</name>
</gene>
<dbReference type="Pfam" id="PF05135">
    <property type="entry name" value="Phage_connect_1"/>
    <property type="match status" value="1"/>
</dbReference>
<dbReference type="NCBIfam" id="TIGR01560">
    <property type="entry name" value="put_DNA_pack"/>
    <property type="match status" value="1"/>
</dbReference>
<evidence type="ECO:0000313" key="2">
    <source>
        <dbReference type="Proteomes" id="UP000464644"/>
    </source>
</evidence>
<dbReference type="InterPro" id="IPR006450">
    <property type="entry name" value="Phage_HK97_gp6-like"/>
</dbReference>
<accession>A0ABX6HA44</accession>
<keyword evidence="2" id="KW-1185">Reference proteome</keyword>
<evidence type="ECO:0000313" key="1">
    <source>
        <dbReference type="EMBL" id="QHF02442.1"/>
    </source>
</evidence>
<dbReference type="CDD" id="cd08054">
    <property type="entry name" value="gp6"/>
    <property type="match status" value="1"/>
</dbReference>
<name>A0ABX6HA44_9PSED</name>
<sequence>MSVINIEAAMLHCRAEEADRSDVQLKLEAAEESAMAYLNRSFYADTESMASAVLDLSAGEDPMIINKAITAACLLILGNLYANREDSVVGVSVAELPQGSRSLLHPYRVSLGV</sequence>